<keyword evidence="9" id="KW-0732">Signal</keyword>
<keyword evidence="5 8" id="KW-1133">Transmembrane helix</keyword>
<dbReference type="Gene3D" id="1.10.287.1260">
    <property type="match status" value="1"/>
</dbReference>
<evidence type="ECO:0000256" key="3">
    <source>
        <dbReference type="ARBA" id="ARBA00022475"/>
    </source>
</evidence>
<dbReference type="InterPro" id="IPR006685">
    <property type="entry name" value="MscS_channel_2nd"/>
</dbReference>
<dbReference type="PANTHER" id="PTHR30347">
    <property type="entry name" value="POTASSIUM CHANNEL RELATED"/>
    <property type="match status" value="1"/>
</dbReference>
<dbReference type="SUPFAM" id="SSF50182">
    <property type="entry name" value="Sm-like ribonucleoproteins"/>
    <property type="match status" value="1"/>
</dbReference>
<feature type="domain" description="Mechanosensitive ion channel MscS" evidence="10">
    <location>
        <begin position="639"/>
        <end position="705"/>
    </location>
</feature>
<feature type="transmembrane region" description="Helical" evidence="8">
    <location>
        <begin position="507"/>
        <end position="524"/>
    </location>
</feature>
<feature type="transmembrane region" description="Helical" evidence="8">
    <location>
        <begin position="369"/>
        <end position="388"/>
    </location>
</feature>
<feature type="region of interest" description="Disordered" evidence="7">
    <location>
        <begin position="819"/>
        <end position="854"/>
    </location>
</feature>
<reference evidence="12 13" key="1">
    <citation type="submission" date="2016-10" db="EMBL/GenBank/DDBJ databases">
        <authorList>
            <person name="de Groot N.N."/>
        </authorList>
    </citation>
    <scope>NUCLEOTIDE SEQUENCE [LARGE SCALE GENOMIC DNA]</scope>
    <source>
        <strain evidence="12 13">MP1X4</strain>
    </source>
</reference>
<gene>
    <name evidence="12" type="ORF">SAMN05216490_1775</name>
</gene>
<feature type="transmembrane region" description="Helical" evidence="8">
    <location>
        <begin position="462"/>
        <end position="481"/>
    </location>
</feature>
<dbReference type="InterPro" id="IPR011014">
    <property type="entry name" value="MscS_channel_TM-2"/>
</dbReference>
<evidence type="ECO:0000313" key="13">
    <source>
        <dbReference type="Proteomes" id="UP000199679"/>
    </source>
</evidence>
<keyword evidence="13" id="KW-1185">Reference proteome</keyword>
<protein>
    <submittedName>
        <fullName evidence="12">Mechanosensitive ion channel</fullName>
    </submittedName>
</protein>
<evidence type="ECO:0000259" key="10">
    <source>
        <dbReference type="Pfam" id="PF00924"/>
    </source>
</evidence>
<dbReference type="RefSeq" id="WP_091371356.1">
    <property type="nucleotide sequence ID" value="NZ_LT629740.1"/>
</dbReference>
<dbReference type="Gene3D" id="3.30.70.100">
    <property type="match status" value="1"/>
</dbReference>
<evidence type="ECO:0000256" key="9">
    <source>
        <dbReference type="SAM" id="SignalP"/>
    </source>
</evidence>
<proteinExistence type="inferred from homology"/>
<accession>A0A1H1UXN5</accession>
<evidence type="ECO:0000256" key="7">
    <source>
        <dbReference type="SAM" id="MobiDB-lite"/>
    </source>
</evidence>
<dbReference type="InterPro" id="IPR011066">
    <property type="entry name" value="MscS_channel_C_sf"/>
</dbReference>
<organism evidence="12 13">
    <name type="scientific">Mucilaginibacter mallensis</name>
    <dbReference type="NCBI Taxonomy" id="652787"/>
    <lineage>
        <taxon>Bacteria</taxon>
        <taxon>Pseudomonadati</taxon>
        <taxon>Bacteroidota</taxon>
        <taxon>Sphingobacteriia</taxon>
        <taxon>Sphingobacteriales</taxon>
        <taxon>Sphingobacteriaceae</taxon>
        <taxon>Mucilaginibacter</taxon>
    </lineage>
</organism>
<dbReference type="AlphaFoldDB" id="A0A1H1UXN5"/>
<feature type="domain" description="Mechanosensitive ion channel MscS C-terminal" evidence="11">
    <location>
        <begin position="713"/>
        <end position="796"/>
    </location>
</feature>
<feature type="transmembrane region" description="Helical" evidence="8">
    <location>
        <begin position="340"/>
        <end position="357"/>
    </location>
</feature>
<dbReference type="STRING" id="652787.SAMN05216490_1775"/>
<dbReference type="Gene3D" id="2.30.30.60">
    <property type="match status" value="1"/>
</dbReference>
<evidence type="ECO:0000256" key="2">
    <source>
        <dbReference type="ARBA" id="ARBA00008017"/>
    </source>
</evidence>
<feature type="transmembrane region" description="Helical" evidence="8">
    <location>
        <begin position="597"/>
        <end position="616"/>
    </location>
</feature>
<dbReference type="Proteomes" id="UP000199679">
    <property type="component" value="Chromosome I"/>
</dbReference>
<feature type="transmembrane region" description="Helical" evidence="8">
    <location>
        <begin position="421"/>
        <end position="442"/>
    </location>
</feature>
<evidence type="ECO:0000313" key="12">
    <source>
        <dbReference type="EMBL" id="SDS76826.1"/>
    </source>
</evidence>
<dbReference type="GO" id="GO:0008381">
    <property type="term" value="F:mechanosensitive monoatomic ion channel activity"/>
    <property type="evidence" value="ECO:0007669"/>
    <property type="project" value="UniProtKB-ARBA"/>
</dbReference>
<dbReference type="EMBL" id="LT629740">
    <property type="protein sequence ID" value="SDS76826.1"/>
    <property type="molecule type" value="Genomic_DNA"/>
</dbReference>
<evidence type="ECO:0000259" key="11">
    <source>
        <dbReference type="Pfam" id="PF21082"/>
    </source>
</evidence>
<feature type="transmembrane region" description="Helical" evidence="8">
    <location>
        <begin position="622"/>
        <end position="641"/>
    </location>
</feature>
<keyword evidence="3" id="KW-1003">Cell membrane</keyword>
<evidence type="ECO:0000256" key="1">
    <source>
        <dbReference type="ARBA" id="ARBA00004651"/>
    </source>
</evidence>
<sequence>MRKTIKYQLLLIFLFTICAAQNGFTQKAGAPRSLREKQRKAMHSRDSLMRVINKSDTSVNSLLQRIEQYTTTFNQIRNNLAEGLDTADIGQQLPPLAKRLSKIDSLINTHKSSTLRYLFVLRDVLDRSQTQLEGWQSDLDDINSSLIQNQTDLIKFSKDTILKTSPTDSALKKTFFVQRKALWLLWSKTDATNRSYLAKINLLQDKVSITYTNVLDESDHIDSKIKTFADRAFAGEFGYIWESTPIYDGFKSPLNSTLKVNKLLFNLFIKNETLTHLAGFLFLAIILSWIIFNRIKVKRNNELSVAIADKIGYIYKSPIISSLLVATAIVPYFYPHPPDVFTEILFLFPMIFVLVFVKREFPSNKFKFLHTLFWLTILYGVSNLFIEITNVDRFVILILSIISIVTGLSFFKMIKKTPDAYLPYSGVIMQIFIGLQVISLLLNITGHFSLAKIMGVTAAFNLWLLVILYFVIQIIIQALFLQFQTKKTGSILDWVDYAIVEEKFKKVLTLLAALIWLFFLFQNLNLDDAVRDYLSDFLSQSHTVGGASFTFEGFVIFIAVIWLSSIISKIISYFYDVSSLRATDMSVLKKKNRTSTLLIRLGVFSVGFLLAVAASGFPLDKITIIISAFGIGIGFGLQNIVNNLVSGLILAFEKPIQIGDIIEIDSRSGTIKEIGVRSSRLATSDGAEVIIPNGDLISHHVINWTLSNNNRRIELIIGVAYGSDIEKVKGLLKDMLANRDDIMSAPAPSVFLHNLNESSVDFRMFFWAADISTWLELKSRVLGDIYIKFAQEGIEIPFPTQDINLHLKDEHISINKFEQLPAEDGEKIKPNEGQNDKAEDIDPDANKTPSDPAK</sequence>
<dbReference type="SUPFAM" id="SSF82861">
    <property type="entry name" value="Mechanosensitive channel protein MscS (YggB), transmembrane region"/>
    <property type="match status" value="1"/>
</dbReference>
<feature type="compositionally biased region" description="Basic and acidic residues" evidence="7">
    <location>
        <begin position="824"/>
        <end position="840"/>
    </location>
</feature>
<dbReference type="Pfam" id="PF21082">
    <property type="entry name" value="MS_channel_3rd"/>
    <property type="match status" value="1"/>
</dbReference>
<evidence type="ECO:0000256" key="8">
    <source>
        <dbReference type="SAM" id="Phobius"/>
    </source>
</evidence>
<feature type="transmembrane region" description="Helical" evidence="8">
    <location>
        <begin position="274"/>
        <end position="292"/>
    </location>
</feature>
<feature type="chain" id="PRO_5009262719" evidence="9">
    <location>
        <begin position="20"/>
        <end position="854"/>
    </location>
</feature>
<feature type="transmembrane region" description="Helical" evidence="8">
    <location>
        <begin position="554"/>
        <end position="576"/>
    </location>
</feature>
<keyword evidence="6 8" id="KW-0472">Membrane</keyword>
<name>A0A1H1UXN5_MUCMA</name>
<dbReference type="InterPro" id="IPR023408">
    <property type="entry name" value="MscS_beta-dom_sf"/>
</dbReference>
<dbReference type="GO" id="GO:0005886">
    <property type="term" value="C:plasma membrane"/>
    <property type="evidence" value="ECO:0007669"/>
    <property type="project" value="UniProtKB-SubCell"/>
</dbReference>
<dbReference type="InterPro" id="IPR049278">
    <property type="entry name" value="MS_channel_C"/>
</dbReference>
<dbReference type="InterPro" id="IPR010920">
    <property type="entry name" value="LSM_dom_sf"/>
</dbReference>
<evidence type="ECO:0000256" key="4">
    <source>
        <dbReference type="ARBA" id="ARBA00022692"/>
    </source>
</evidence>
<keyword evidence="4 8" id="KW-0812">Transmembrane</keyword>
<comment type="similarity">
    <text evidence="2">Belongs to the MscS (TC 1.A.23) family.</text>
</comment>
<evidence type="ECO:0000256" key="5">
    <source>
        <dbReference type="ARBA" id="ARBA00022989"/>
    </source>
</evidence>
<dbReference type="SUPFAM" id="SSF82689">
    <property type="entry name" value="Mechanosensitive channel protein MscS (YggB), C-terminal domain"/>
    <property type="match status" value="1"/>
</dbReference>
<feature type="transmembrane region" description="Helical" evidence="8">
    <location>
        <begin position="394"/>
        <end position="414"/>
    </location>
</feature>
<dbReference type="PANTHER" id="PTHR30347:SF1">
    <property type="entry name" value="MECHANOSENSITIVE CHANNEL MSCK"/>
    <property type="match status" value="1"/>
</dbReference>
<dbReference type="OrthoDB" id="9809206at2"/>
<dbReference type="Pfam" id="PF00924">
    <property type="entry name" value="MS_channel_2nd"/>
    <property type="match status" value="1"/>
</dbReference>
<dbReference type="InterPro" id="IPR052702">
    <property type="entry name" value="MscS-like_channel"/>
</dbReference>
<feature type="transmembrane region" description="Helical" evidence="8">
    <location>
        <begin position="313"/>
        <end position="334"/>
    </location>
</feature>
<feature type="signal peptide" evidence="9">
    <location>
        <begin position="1"/>
        <end position="19"/>
    </location>
</feature>
<evidence type="ECO:0000256" key="6">
    <source>
        <dbReference type="ARBA" id="ARBA00023136"/>
    </source>
</evidence>
<comment type="subcellular location">
    <subcellularLocation>
        <location evidence="1">Cell membrane</location>
        <topology evidence="1">Multi-pass membrane protein</topology>
    </subcellularLocation>
</comment>